<accession>A0AA35RD30</accession>
<dbReference type="InterPro" id="IPR004123">
    <property type="entry name" value="Dim1"/>
</dbReference>
<dbReference type="GO" id="GO:0046540">
    <property type="term" value="C:U4/U6 x U5 tri-snRNP complex"/>
    <property type="evidence" value="ECO:0007669"/>
    <property type="project" value="UniProtKB-UniRule"/>
</dbReference>
<evidence type="ECO:0000256" key="4">
    <source>
        <dbReference type="ARBA" id="ARBA00023187"/>
    </source>
</evidence>
<evidence type="ECO:0000256" key="2">
    <source>
        <dbReference type="ARBA" id="ARBA00008241"/>
    </source>
</evidence>
<organism evidence="10 11">
    <name type="scientific">Geodia barretti</name>
    <name type="common">Barrett's horny sponge</name>
    <dbReference type="NCBI Taxonomy" id="519541"/>
    <lineage>
        <taxon>Eukaryota</taxon>
        <taxon>Metazoa</taxon>
        <taxon>Porifera</taxon>
        <taxon>Demospongiae</taxon>
        <taxon>Heteroscleromorpha</taxon>
        <taxon>Tetractinellida</taxon>
        <taxon>Astrophorina</taxon>
        <taxon>Geodiidae</taxon>
        <taxon>Geodia</taxon>
    </lineage>
</organism>
<dbReference type="InterPro" id="IPR036249">
    <property type="entry name" value="Thioredoxin-like_sf"/>
</dbReference>
<evidence type="ECO:0000256" key="6">
    <source>
        <dbReference type="ARBA" id="ARBA00023306"/>
    </source>
</evidence>
<dbReference type="GO" id="GO:0005681">
    <property type="term" value="C:spliceosomal complex"/>
    <property type="evidence" value="ECO:0007669"/>
    <property type="project" value="TreeGrafter"/>
</dbReference>
<comment type="caution">
    <text evidence="10">The sequence shown here is derived from an EMBL/GenBank/DDBJ whole genome shotgun (WGS) entry which is preliminary data.</text>
</comment>
<evidence type="ECO:0000256" key="9">
    <source>
        <dbReference type="PIRNR" id="PIRNR017199"/>
    </source>
</evidence>
<dbReference type="AlphaFoldDB" id="A0AA35RD30"/>
<keyword evidence="5 9" id="KW-0539">Nucleus</keyword>
<dbReference type="SUPFAM" id="SSF52833">
    <property type="entry name" value="Thioredoxin-like"/>
    <property type="match status" value="1"/>
</dbReference>
<evidence type="ECO:0000313" key="11">
    <source>
        <dbReference type="Proteomes" id="UP001174909"/>
    </source>
</evidence>
<dbReference type="GO" id="GO:0005682">
    <property type="term" value="C:U5 snRNP"/>
    <property type="evidence" value="ECO:0007669"/>
    <property type="project" value="UniProtKB-UniRule"/>
</dbReference>
<dbReference type="Proteomes" id="UP001174909">
    <property type="component" value="Unassembled WGS sequence"/>
</dbReference>
<dbReference type="PANTHER" id="PTHR12052">
    <property type="entry name" value="THIOREDOXIN-LIKE PROTEN 4A, 4B"/>
    <property type="match status" value="1"/>
</dbReference>
<keyword evidence="11" id="KW-1185">Reference proteome</keyword>
<comment type="function">
    <text evidence="7">Essential role in pre-mRNA splicing. Required in cell cycle progression for S/G(2) transition.</text>
</comment>
<dbReference type="PANTHER" id="PTHR12052:SF4">
    <property type="entry name" value="THIOREDOXIN-LIKE PROTEIN 4B"/>
    <property type="match status" value="1"/>
</dbReference>
<evidence type="ECO:0000256" key="7">
    <source>
        <dbReference type="ARBA" id="ARBA00060348"/>
    </source>
</evidence>
<evidence type="ECO:0000256" key="1">
    <source>
        <dbReference type="ARBA" id="ARBA00004123"/>
    </source>
</evidence>
<evidence type="ECO:0000256" key="3">
    <source>
        <dbReference type="ARBA" id="ARBA00022664"/>
    </source>
</evidence>
<dbReference type="FunFam" id="3.40.30.10:FF:000059">
    <property type="entry name" value="Thioredoxin-like protein"/>
    <property type="match status" value="1"/>
</dbReference>
<evidence type="ECO:0000256" key="5">
    <source>
        <dbReference type="ARBA" id="ARBA00023242"/>
    </source>
</evidence>
<comment type="function">
    <text evidence="9">Plays role in pre-mRNA splicing.</text>
</comment>
<comment type="subcellular location">
    <subcellularLocation>
        <location evidence="1 9">Nucleus</location>
    </subcellularLocation>
</comment>
<comment type="subunit">
    <text evidence="8">Homodimer. Interacts with the U5-102 kDa protein subunit of the spliceosome.</text>
</comment>
<dbReference type="Pfam" id="PF02966">
    <property type="entry name" value="DIM1"/>
    <property type="match status" value="1"/>
</dbReference>
<evidence type="ECO:0000313" key="10">
    <source>
        <dbReference type="EMBL" id="CAI8008737.1"/>
    </source>
</evidence>
<proteinExistence type="inferred from homology"/>
<keyword evidence="6" id="KW-0131">Cell cycle</keyword>
<dbReference type="GO" id="GO:0000398">
    <property type="term" value="P:mRNA splicing, via spliceosome"/>
    <property type="evidence" value="ECO:0007669"/>
    <property type="project" value="InterPro"/>
</dbReference>
<reference evidence="10" key="1">
    <citation type="submission" date="2023-03" db="EMBL/GenBank/DDBJ databases">
        <authorList>
            <person name="Steffen K."/>
            <person name="Cardenas P."/>
        </authorList>
    </citation>
    <scope>NUCLEOTIDE SEQUENCE</scope>
</reference>
<dbReference type="EMBL" id="CASHTH010000889">
    <property type="protein sequence ID" value="CAI8008737.1"/>
    <property type="molecule type" value="Genomic_DNA"/>
</dbReference>
<dbReference type="PIRSF" id="PIRSF017199">
    <property type="entry name" value="mRNA_splic_U5"/>
    <property type="match status" value="1"/>
</dbReference>
<gene>
    <name evidence="10" type="ORF">GBAR_LOCUS5953</name>
</gene>
<dbReference type="SMART" id="SM01410">
    <property type="entry name" value="DIM1"/>
    <property type="match status" value="1"/>
</dbReference>
<comment type="similarity">
    <text evidence="2 9">Belongs to the DIM1 family.</text>
</comment>
<protein>
    <recommendedName>
        <fullName evidence="9">Thioredoxin-like protein</fullName>
    </recommendedName>
</protein>
<dbReference type="Gene3D" id="3.40.30.10">
    <property type="entry name" value="Glutaredoxin"/>
    <property type="match status" value="1"/>
</dbReference>
<keyword evidence="4 9" id="KW-0508">mRNA splicing</keyword>
<evidence type="ECO:0000256" key="8">
    <source>
        <dbReference type="ARBA" id="ARBA00063722"/>
    </source>
</evidence>
<sequence length="149" mass="16920">MAYVLPRLLTKKDVDSAIKSTVDKVLVLRFGRETDAVCLQLDEILAKNQMKVSKMADMFIVDVDAVPVYTSYFDITLIPATIFFFNGQHIKVDWSTPDHTKFIGSFRNSQDFIDVVEVIFRGAMKGKLMVTSPLDPANVPKYSLLYKDF</sequence>
<name>A0AA35RD30_GEOBA</name>
<keyword evidence="3 9" id="KW-0507">mRNA processing</keyword>